<accession>A0A0A2W3B1</accession>
<evidence type="ECO:0000313" key="2">
    <source>
        <dbReference type="Proteomes" id="UP000030106"/>
    </source>
</evidence>
<proteinExistence type="predicted"/>
<reference evidence="1 2" key="1">
    <citation type="submission" date="2012-10" db="EMBL/GenBank/DDBJ databases">
        <title>Genome sequencing and analysis of entomopathogenic fungi Beauveria bassiana D1-5.</title>
        <authorList>
            <person name="Li Q."/>
            <person name="Wang L."/>
            <person name="Zhang Z."/>
            <person name="Wang Q."/>
            <person name="Ren J."/>
            <person name="Wang M."/>
            <person name="Xu W."/>
            <person name="Wang J."/>
            <person name="Lu Y."/>
            <person name="Du Q."/>
            <person name="Sun Z."/>
        </authorList>
    </citation>
    <scope>NUCLEOTIDE SEQUENCE [LARGE SCALE GENOMIC DNA]</scope>
    <source>
        <strain evidence="1 2">D1-5</strain>
    </source>
</reference>
<dbReference type="HOGENOM" id="CLU_1686246_0_0_1"/>
<name>A0A0A2W3B1_BEABA</name>
<organism evidence="1 2">
    <name type="scientific">Beauveria bassiana D1-5</name>
    <dbReference type="NCBI Taxonomy" id="1245745"/>
    <lineage>
        <taxon>Eukaryota</taxon>
        <taxon>Fungi</taxon>
        <taxon>Dikarya</taxon>
        <taxon>Ascomycota</taxon>
        <taxon>Pezizomycotina</taxon>
        <taxon>Sordariomycetes</taxon>
        <taxon>Hypocreomycetidae</taxon>
        <taxon>Hypocreales</taxon>
        <taxon>Cordycipitaceae</taxon>
        <taxon>Beauveria</taxon>
    </lineage>
</organism>
<dbReference type="Proteomes" id="UP000030106">
    <property type="component" value="Unassembled WGS sequence"/>
</dbReference>
<sequence length="156" mass="17875">MNLSDSRQANSKRSIARPDKNFILNQFIRRHDNPHGSFSFLKKNTRLLDKGTIERLECKACERLRQTDSLCELEAQNIIAAAALLEICARKSPVELKEKLLCFAVHCMKTKREHSEHALEMCDRIERKFNHDNVAVALDKMSLKADEAALVQTIQV</sequence>
<dbReference type="EMBL" id="ANFO01000688">
    <property type="protein sequence ID" value="KGQ07464.1"/>
    <property type="molecule type" value="Genomic_DNA"/>
</dbReference>
<comment type="caution">
    <text evidence="1">The sequence shown here is derived from an EMBL/GenBank/DDBJ whole genome shotgun (WGS) entry which is preliminary data.</text>
</comment>
<gene>
    <name evidence="1" type="ORF">BBAD15_g7239</name>
</gene>
<protein>
    <submittedName>
        <fullName evidence="1">Uncharacterized protein</fullName>
    </submittedName>
</protein>
<dbReference type="AlphaFoldDB" id="A0A0A2W3B1"/>
<evidence type="ECO:0000313" key="1">
    <source>
        <dbReference type="EMBL" id="KGQ07464.1"/>
    </source>
</evidence>